<name>A0A1F7J4S6_9BACT</name>
<accession>A0A1F7J4S6</accession>
<protein>
    <submittedName>
        <fullName evidence="1">Uncharacterized protein</fullName>
    </submittedName>
</protein>
<sequence>MFKAKRDIRARYICPFCKIEIVSSKKTEIYYRSSWIKGCNDCFDLSIGALTNTDFQTKVY</sequence>
<dbReference type="Proteomes" id="UP000178558">
    <property type="component" value="Unassembled WGS sequence"/>
</dbReference>
<reference evidence="1 2" key="1">
    <citation type="journal article" date="2016" name="Nat. Commun.">
        <title>Thousands of microbial genomes shed light on interconnected biogeochemical processes in an aquifer system.</title>
        <authorList>
            <person name="Anantharaman K."/>
            <person name="Brown C.T."/>
            <person name="Hug L.A."/>
            <person name="Sharon I."/>
            <person name="Castelle C.J."/>
            <person name="Probst A.J."/>
            <person name="Thomas B.C."/>
            <person name="Singh A."/>
            <person name="Wilkins M.J."/>
            <person name="Karaoz U."/>
            <person name="Brodie E.L."/>
            <person name="Williams K.H."/>
            <person name="Hubbard S.S."/>
            <person name="Banfield J.F."/>
        </authorList>
    </citation>
    <scope>NUCLEOTIDE SEQUENCE [LARGE SCALE GENOMIC DNA]</scope>
</reference>
<comment type="caution">
    <text evidence="1">The sequence shown here is derived from an EMBL/GenBank/DDBJ whole genome shotgun (WGS) entry which is preliminary data.</text>
</comment>
<dbReference type="AlphaFoldDB" id="A0A1F7J4S6"/>
<dbReference type="EMBL" id="MGAQ01000015">
    <property type="protein sequence ID" value="OGK50614.1"/>
    <property type="molecule type" value="Genomic_DNA"/>
</dbReference>
<evidence type="ECO:0000313" key="1">
    <source>
        <dbReference type="EMBL" id="OGK50614.1"/>
    </source>
</evidence>
<proteinExistence type="predicted"/>
<organism evidence="1 2">
    <name type="scientific">Candidatus Roizmanbacteria bacterium RIFCSPLOWO2_01_FULL_40_42</name>
    <dbReference type="NCBI Taxonomy" id="1802066"/>
    <lineage>
        <taxon>Bacteria</taxon>
        <taxon>Candidatus Roizmaniibacteriota</taxon>
    </lineage>
</organism>
<gene>
    <name evidence="1" type="ORF">A3B50_02425</name>
</gene>
<evidence type="ECO:0000313" key="2">
    <source>
        <dbReference type="Proteomes" id="UP000178558"/>
    </source>
</evidence>